<evidence type="ECO:0000256" key="9">
    <source>
        <dbReference type="ARBA" id="ARBA00023180"/>
    </source>
</evidence>
<comment type="subunit">
    <text evidence="3">Homodimer.</text>
</comment>
<dbReference type="InterPro" id="IPR011706">
    <property type="entry name" value="Cu-oxidase_C"/>
</dbReference>
<dbReference type="InterPro" id="IPR033138">
    <property type="entry name" value="Cu_oxidase_CS"/>
</dbReference>
<feature type="domain" description="Plastocyanin-like" evidence="10">
    <location>
        <begin position="86"/>
        <end position="240"/>
    </location>
</feature>
<evidence type="ECO:0000256" key="8">
    <source>
        <dbReference type="ARBA" id="ARBA00023157"/>
    </source>
</evidence>
<dbReference type="PANTHER" id="PTHR11709:SF511">
    <property type="entry name" value="LACCASE"/>
    <property type="match status" value="1"/>
</dbReference>
<dbReference type="CDD" id="cd13903">
    <property type="entry name" value="CuRO_3_Tv-LCC_like"/>
    <property type="match status" value="1"/>
</dbReference>
<dbReference type="Pfam" id="PF00394">
    <property type="entry name" value="Cu-oxidase"/>
    <property type="match status" value="1"/>
</dbReference>
<reference evidence="13" key="1">
    <citation type="submission" date="2021-01" db="EMBL/GenBank/DDBJ databases">
        <authorList>
            <person name="Kaushik A."/>
        </authorList>
    </citation>
    <scope>NUCLEOTIDE SEQUENCE</scope>
    <source>
        <strain evidence="13">AG4-RS23</strain>
    </source>
</reference>
<dbReference type="InterPro" id="IPR001117">
    <property type="entry name" value="Cu-oxidase_2nd"/>
</dbReference>
<keyword evidence="5" id="KW-0732">Signal</keyword>
<dbReference type="PANTHER" id="PTHR11709">
    <property type="entry name" value="MULTI-COPPER OXIDASE"/>
    <property type="match status" value="1"/>
</dbReference>
<dbReference type="Gene3D" id="2.60.40.420">
    <property type="entry name" value="Cupredoxins - blue copper proteins"/>
    <property type="match status" value="3"/>
</dbReference>
<dbReference type="Pfam" id="PF07732">
    <property type="entry name" value="Cu-oxidase_3"/>
    <property type="match status" value="1"/>
</dbReference>
<evidence type="ECO:0000256" key="5">
    <source>
        <dbReference type="ARBA" id="ARBA00022729"/>
    </source>
</evidence>
<dbReference type="InterPro" id="IPR011707">
    <property type="entry name" value="Cu-oxidase-like_N"/>
</dbReference>
<dbReference type="GO" id="GO:0005507">
    <property type="term" value="F:copper ion binding"/>
    <property type="evidence" value="ECO:0007669"/>
    <property type="project" value="InterPro"/>
</dbReference>
<keyword evidence="8" id="KW-1015">Disulfide bond</keyword>
<evidence type="ECO:0008006" key="15">
    <source>
        <dbReference type="Google" id="ProtNLM"/>
    </source>
</evidence>
<evidence type="ECO:0000256" key="3">
    <source>
        <dbReference type="ARBA" id="ARBA00011738"/>
    </source>
</evidence>
<dbReference type="InterPro" id="IPR045087">
    <property type="entry name" value="Cu-oxidase_fam"/>
</dbReference>
<dbReference type="PROSITE" id="PS00080">
    <property type="entry name" value="MULTICOPPER_OXIDASE2"/>
    <property type="match status" value="1"/>
</dbReference>
<keyword evidence="6" id="KW-0560">Oxidoreductase</keyword>
<evidence type="ECO:0000256" key="2">
    <source>
        <dbReference type="ARBA" id="ARBA00010609"/>
    </source>
</evidence>
<keyword evidence="7" id="KW-0186">Copper</keyword>
<dbReference type="Pfam" id="PF07731">
    <property type="entry name" value="Cu-oxidase_2"/>
    <property type="match status" value="1"/>
</dbReference>
<feature type="domain" description="Plastocyanin-like" evidence="11">
    <location>
        <begin position="343"/>
        <end position="461"/>
    </location>
</feature>
<dbReference type="SUPFAM" id="SSF49503">
    <property type="entry name" value="Cupredoxins"/>
    <property type="match status" value="3"/>
</dbReference>
<protein>
    <recommendedName>
        <fullName evidence="15">Laccase</fullName>
    </recommendedName>
</protein>
<comment type="caution">
    <text evidence="13">The sequence shown here is derived from an EMBL/GenBank/DDBJ whole genome shotgun (WGS) entry which is preliminary data.</text>
</comment>
<evidence type="ECO:0000259" key="11">
    <source>
        <dbReference type="Pfam" id="PF07731"/>
    </source>
</evidence>
<dbReference type="PROSITE" id="PS00079">
    <property type="entry name" value="MULTICOPPER_OXIDASE1"/>
    <property type="match status" value="1"/>
</dbReference>
<gene>
    <name evidence="13" type="ORF">RDB_LOCUS96948</name>
</gene>
<dbReference type="InterPro" id="IPR008972">
    <property type="entry name" value="Cupredoxin"/>
</dbReference>
<evidence type="ECO:0000256" key="6">
    <source>
        <dbReference type="ARBA" id="ARBA00023002"/>
    </source>
</evidence>
<name>A0A8H3H4M6_9AGAM</name>
<dbReference type="GO" id="GO:0016491">
    <property type="term" value="F:oxidoreductase activity"/>
    <property type="evidence" value="ECO:0007669"/>
    <property type="project" value="UniProtKB-KW"/>
</dbReference>
<sequence>MRRATTIHWHGLFQATTADEDGPAFVTQCPISQNQSYTYEIPLGEQTGTFWYHAHLSSQYVDGLRGALVVYDPEDPHKALYDVDDENTIIVLEDWYHTPAPQLEQQMFSTNNTDLLTPVPDSGLINGKGRYVDGPRVDRAVINVQPNRRYRFRVINTSAIGAFKFAIEGHRFTIIEADGIPHEPLVVDNFDIYAGQRYSIIVETNQTAANYWVSAPMSVFGTNPNLDTSNIYAVLRYEGAPDAEPTTEPHVASGVALVEENLHALINPGAPGGDAPADVRVNLTIGRTTIDGQIAFTFNDIRVLSSTLASHPVGHPSHRVNLTIGRTTIDGQIAFTFNDIRYHPPSLPTLLAILANNATTDADFGADEHTLTLPHNKVIELAITGGVNHPIHLHGHVFDVVQSVGGSLNYVNPPRRDVVIVSSPGVILRFRTDNPGPWFVHCHIDWHLEAGLALVFAEAPEEVRTGAQSVRPNSSWDQLCPKYQALPAELQ</sequence>
<evidence type="ECO:0000256" key="7">
    <source>
        <dbReference type="ARBA" id="ARBA00023008"/>
    </source>
</evidence>
<keyword evidence="4" id="KW-0479">Metal-binding</keyword>
<evidence type="ECO:0000256" key="4">
    <source>
        <dbReference type="ARBA" id="ARBA00022723"/>
    </source>
</evidence>
<dbReference type="InterPro" id="IPR002355">
    <property type="entry name" value="Cu_oxidase_Cu_BS"/>
</dbReference>
<dbReference type="EMBL" id="CAJMWY010002016">
    <property type="protein sequence ID" value="CAE6480102.1"/>
    <property type="molecule type" value="Genomic_DNA"/>
</dbReference>
<evidence type="ECO:0000313" key="13">
    <source>
        <dbReference type="EMBL" id="CAE6480102.1"/>
    </source>
</evidence>
<evidence type="ECO:0000256" key="1">
    <source>
        <dbReference type="ARBA" id="ARBA00002075"/>
    </source>
</evidence>
<proteinExistence type="inferred from homology"/>
<feature type="domain" description="Plastocyanin-like" evidence="12">
    <location>
        <begin position="2"/>
        <end position="74"/>
    </location>
</feature>
<evidence type="ECO:0000259" key="12">
    <source>
        <dbReference type="Pfam" id="PF07732"/>
    </source>
</evidence>
<accession>A0A8H3H4M6</accession>
<dbReference type="Proteomes" id="UP000663861">
    <property type="component" value="Unassembled WGS sequence"/>
</dbReference>
<dbReference type="AlphaFoldDB" id="A0A8H3H4M6"/>
<organism evidence="13 14">
    <name type="scientific">Rhizoctonia solani</name>
    <dbReference type="NCBI Taxonomy" id="456999"/>
    <lineage>
        <taxon>Eukaryota</taxon>
        <taxon>Fungi</taxon>
        <taxon>Dikarya</taxon>
        <taxon>Basidiomycota</taxon>
        <taxon>Agaricomycotina</taxon>
        <taxon>Agaricomycetes</taxon>
        <taxon>Cantharellales</taxon>
        <taxon>Ceratobasidiaceae</taxon>
        <taxon>Rhizoctonia</taxon>
    </lineage>
</organism>
<dbReference type="FunFam" id="2.60.40.420:FF:000045">
    <property type="entry name" value="Laccase 2"/>
    <property type="match status" value="1"/>
</dbReference>
<comment type="function">
    <text evidence="1">Lignin degradation and detoxification of lignin-derived products.</text>
</comment>
<evidence type="ECO:0000313" key="14">
    <source>
        <dbReference type="Proteomes" id="UP000663861"/>
    </source>
</evidence>
<evidence type="ECO:0000259" key="10">
    <source>
        <dbReference type="Pfam" id="PF00394"/>
    </source>
</evidence>
<keyword evidence="9" id="KW-0325">Glycoprotein</keyword>
<comment type="similarity">
    <text evidence="2">Belongs to the multicopper oxidase family.</text>
</comment>